<name>A0A3N6S3I5_9GAMM</name>
<keyword evidence="4" id="KW-1185">Reference proteome</keyword>
<dbReference type="PIRSF" id="PIRSF006257">
    <property type="entry name" value="UCP006257"/>
    <property type="match status" value="1"/>
</dbReference>
<evidence type="ECO:0000259" key="2">
    <source>
        <dbReference type="Pfam" id="PF04287"/>
    </source>
</evidence>
<evidence type="ECO:0000313" key="3">
    <source>
        <dbReference type="EMBL" id="RQM40174.1"/>
    </source>
</evidence>
<feature type="domain" description="YqcC-like" evidence="2">
    <location>
        <begin position="6"/>
        <end position="103"/>
    </location>
</feature>
<comment type="caution">
    <text evidence="3">The sequence shown here is derived from an EMBL/GenBank/DDBJ whole genome shotgun (WGS) entry which is preliminary data.</text>
</comment>
<dbReference type="PANTHER" id="PTHR39586">
    <property type="entry name" value="CYTOPLASMIC PROTEIN-RELATED"/>
    <property type="match status" value="1"/>
</dbReference>
<dbReference type="FunFam" id="1.20.1440.40:FF:000001">
    <property type="entry name" value="DUF446 domain protein"/>
    <property type="match status" value="1"/>
</dbReference>
<dbReference type="InterPro" id="IPR036814">
    <property type="entry name" value="YqcC-like_sf"/>
</dbReference>
<dbReference type="PANTHER" id="PTHR39586:SF1">
    <property type="entry name" value="CYTOPLASMIC PROTEIN"/>
    <property type="match status" value="1"/>
</dbReference>
<comment type="similarity">
    <text evidence="1">To the N-terminal of E.carotovora exoenzyme regulation regulon ORF1. The C-terminal part is colinear with YqcB.</text>
</comment>
<proteinExistence type="predicted"/>
<dbReference type="InterPro" id="IPR023376">
    <property type="entry name" value="YqcC-like_dom"/>
</dbReference>
<dbReference type="OrthoDB" id="8794567at2"/>
<dbReference type="SUPFAM" id="SSF158452">
    <property type="entry name" value="YqcC-like"/>
    <property type="match status" value="1"/>
</dbReference>
<protein>
    <submittedName>
        <fullName evidence="3">YqcC family protein</fullName>
    </submittedName>
</protein>
<dbReference type="Proteomes" id="UP000279457">
    <property type="component" value="Unassembled WGS sequence"/>
</dbReference>
<evidence type="ECO:0000313" key="4">
    <source>
        <dbReference type="Proteomes" id="UP000279457"/>
    </source>
</evidence>
<dbReference type="InterPro" id="IPR007384">
    <property type="entry name" value="UCP006257"/>
</dbReference>
<dbReference type="Gene3D" id="1.20.1440.40">
    <property type="entry name" value="YqcC-like"/>
    <property type="match status" value="1"/>
</dbReference>
<dbReference type="RefSeq" id="WP_124231610.1">
    <property type="nucleotide sequence ID" value="NZ_RHHM01000001.1"/>
</dbReference>
<gene>
    <name evidence="3" type="ORF">EB241_02485</name>
</gene>
<dbReference type="GO" id="GO:0044010">
    <property type="term" value="P:single-species biofilm formation"/>
    <property type="evidence" value="ECO:0007669"/>
    <property type="project" value="TreeGrafter"/>
</dbReference>
<organism evidence="3 4">
    <name type="scientific">Erwinia psidii</name>
    <dbReference type="NCBI Taxonomy" id="69224"/>
    <lineage>
        <taxon>Bacteria</taxon>
        <taxon>Pseudomonadati</taxon>
        <taxon>Pseudomonadota</taxon>
        <taxon>Gammaproteobacteria</taxon>
        <taxon>Enterobacterales</taxon>
        <taxon>Erwiniaceae</taxon>
        <taxon>Erwinia</taxon>
    </lineage>
</organism>
<reference evidence="3 4" key="1">
    <citation type="submission" date="2018-10" db="EMBL/GenBank/DDBJ databases">
        <title>Draft genome sequence for the type isolate of Erwinia psidii, agent causal of bacterial blight in guava (Psidium guajava) and wilt and die-back of Eucalyptus spp.</title>
        <authorList>
            <person name="Hermenegildo P.S."/>
            <person name="Santos S.A."/>
            <person name="Guimaraes L.M.S."/>
            <person name="Vidigal P.M.P."/>
            <person name="Pereira I.C."/>
            <person name="Badel J.L."/>
            <person name="Alfenas-Zerbini P."/>
            <person name="Ferreira M.A.S.V."/>
            <person name="Alfenas A.C."/>
        </authorList>
    </citation>
    <scope>NUCLEOTIDE SEQUENCE [LARGE SCALE GENOMIC DNA]</scope>
    <source>
        <strain evidence="3 4">IBSBF 435</strain>
    </source>
</reference>
<evidence type="ECO:0000256" key="1">
    <source>
        <dbReference type="ARBA" id="ARBA00060999"/>
    </source>
</evidence>
<dbReference type="AlphaFoldDB" id="A0A3N6S3I5"/>
<sequence>MSREMQVRKCLKTIEEILQNTGLWQTCAPNAAAFESTEPFCVDTMMPLQWLQWLFLPRMHALLGAGSELPGKLAIAPYYEVALEGDIPGRATLLHALNQLDKLFESHA</sequence>
<dbReference type="Pfam" id="PF04287">
    <property type="entry name" value="DUF446"/>
    <property type="match status" value="1"/>
</dbReference>
<dbReference type="EMBL" id="RHHM01000001">
    <property type="protein sequence ID" value="RQM40174.1"/>
    <property type="molecule type" value="Genomic_DNA"/>
</dbReference>
<accession>A0A3N6S3I5</accession>